<protein>
    <submittedName>
        <fullName evidence="2">Uncharacterized protein</fullName>
    </submittedName>
</protein>
<accession>A0A6A6A2S5</accession>
<gene>
    <name evidence="2" type="ORF">P153DRAFT_389893</name>
</gene>
<dbReference type="RefSeq" id="XP_033519431.1">
    <property type="nucleotide sequence ID" value="XM_033670879.1"/>
</dbReference>
<name>A0A6A6A2S5_9PLEO</name>
<dbReference type="EMBL" id="ML977517">
    <property type="protein sequence ID" value="KAF2125038.1"/>
    <property type="molecule type" value="Genomic_DNA"/>
</dbReference>
<keyword evidence="3" id="KW-1185">Reference proteome</keyword>
<evidence type="ECO:0000256" key="1">
    <source>
        <dbReference type="SAM" id="MobiDB-lite"/>
    </source>
</evidence>
<dbReference type="AlphaFoldDB" id="A0A6A6A2S5"/>
<feature type="compositionally biased region" description="Basic and acidic residues" evidence="1">
    <location>
        <begin position="106"/>
        <end position="116"/>
    </location>
</feature>
<proteinExistence type="predicted"/>
<feature type="compositionally biased region" description="Low complexity" evidence="1">
    <location>
        <begin position="88"/>
        <end position="101"/>
    </location>
</feature>
<dbReference type="OrthoDB" id="3709578at2759"/>
<reference evidence="2" key="1">
    <citation type="journal article" date="2020" name="Stud. Mycol.">
        <title>101 Dothideomycetes genomes: a test case for predicting lifestyles and emergence of pathogens.</title>
        <authorList>
            <person name="Haridas S."/>
            <person name="Albert R."/>
            <person name="Binder M."/>
            <person name="Bloem J."/>
            <person name="Labutti K."/>
            <person name="Salamov A."/>
            <person name="Andreopoulos B."/>
            <person name="Baker S."/>
            <person name="Barry K."/>
            <person name="Bills G."/>
            <person name="Bluhm B."/>
            <person name="Cannon C."/>
            <person name="Castanera R."/>
            <person name="Culley D."/>
            <person name="Daum C."/>
            <person name="Ezra D."/>
            <person name="Gonzalez J."/>
            <person name="Henrissat B."/>
            <person name="Kuo A."/>
            <person name="Liang C."/>
            <person name="Lipzen A."/>
            <person name="Lutzoni F."/>
            <person name="Magnuson J."/>
            <person name="Mondo S."/>
            <person name="Nolan M."/>
            <person name="Ohm R."/>
            <person name="Pangilinan J."/>
            <person name="Park H.-J."/>
            <person name="Ramirez L."/>
            <person name="Alfaro M."/>
            <person name="Sun H."/>
            <person name="Tritt A."/>
            <person name="Yoshinaga Y."/>
            <person name="Zwiers L.-H."/>
            <person name="Turgeon B."/>
            <person name="Goodwin S."/>
            <person name="Spatafora J."/>
            <person name="Crous P."/>
            <person name="Grigoriev I."/>
        </authorList>
    </citation>
    <scope>NUCLEOTIDE SEQUENCE</scope>
    <source>
        <strain evidence="2">CBS 119687</strain>
    </source>
</reference>
<organism evidence="2 3">
    <name type="scientific">Dothidotthia symphoricarpi CBS 119687</name>
    <dbReference type="NCBI Taxonomy" id="1392245"/>
    <lineage>
        <taxon>Eukaryota</taxon>
        <taxon>Fungi</taxon>
        <taxon>Dikarya</taxon>
        <taxon>Ascomycota</taxon>
        <taxon>Pezizomycotina</taxon>
        <taxon>Dothideomycetes</taxon>
        <taxon>Pleosporomycetidae</taxon>
        <taxon>Pleosporales</taxon>
        <taxon>Dothidotthiaceae</taxon>
        <taxon>Dothidotthia</taxon>
    </lineage>
</organism>
<evidence type="ECO:0000313" key="2">
    <source>
        <dbReference type="EMBL" id="KAF2125038.1"/>
    </source>
</evidence>
<dbReference type="GeneID" id="54411311"/>
<sequence>MTPPKRALFSLNLDSDIDHLRQRIEERNLDGSEKPKIIETRGHSDLSFVGKPIENIVNKAVDSVVDGTGKTVRSVDGDITYSHSETRNSNGKAVKVSSSNSKKGRSIWEKYDTSEL</sequence>
<evidence type="ECO:0000313" key="3">
    <source>
        <dbReference type="Proteomes" id="UP000799771"/>
    </source>
</evidence>
<dbReference type="Proteomes" id="UP000799771">
    <property type="component" value="Unassembled WGS sequence"/>
</dbReference>
<feature type="region of interest" description="Disordered" evidence="1">
    <location>
        <begin position="67"/>
        <end position="116"/>
    </location>
</feature>